<gene>
    <name evidence="3" type="ORF">OXX778_LOCUS22341</name>
</gene>
<name>A0A814R394_9BILA</name>
<protein>
    <recommendedName>
        <fullName evidence="2">SWIM-type domain-containing protein</fullName>
    </recommendedName>
</protein>
<dbReference type="Proteomes" id="UP000663879">
    <property type="component" value="Unassembled WGS sequence"/>
</dbReference>
<keyword evidence="1" id="KW-0479">Metal-binding</keyword>
<dbReference type="AlphaFoldDB" id="A0A814R394"/>
<organism evidence="3 4">
    <name type="scientific">Brachionus calyciflorus</name>
    <dbReference type="NCBI Taxonomy" id="104777"/>
    <lineage>
        <taxon>Eukaryota</taxon>
        <taxon>Metazoa</taxon>
        <taxon>Spiralia</taxon>
        <taxon>Gnathifera</taxon>
        <taxon>Rotifera</taxon>
        <taxon>Eurotatoria</taxon>
        <taxon>Monogononta</taxon>
        <taxon>Pseudotrocha</taxon>
        <taxon>Ploima</taxon>
        <taxon>Brachionidae</taxon>
        <taxon>Brachionus</taxon>
    </lineage>
</organism>
<keyword evidence="4" id="KW-1185">Reference proteome</keyword>
<sequence length="113" mass="13474">MLTDLSKSQDCFDLTIKHDNKLIKKVDSLTFADFRFENENLAYRIHNNQPLYYVQYLPMFCSCCHFLDFGICKHYIAYCRITNKVFDYKMREFVAVKKRGRPKKSNNGALNRL</sequence>
<reference evidence="3" key="1">
    <citation type="submission" date="2021-02" db="EMBL/GenBank/DDBJ databases">
        <authorList>
            <person name="Nowell W R."/>
        </authorList>
    </citation>
    <scope>NUCLEOTIDE SEQUENCE</scope>
    <source>
        <strain evidence="3">Ploen Becks lab</strain>
    </source>
</reference>
<evidence type="ECO:0000313" key="3">
    <source>
        <dbReference type="EMBL" id="CAF1127968.1"/>
    </source>
</evidence>
<evidence type="ECO:0000259" key="2">
    <source>
        <dbReference type="PROSITE" id="PS50966"/>
    </source>
</evidence>
<keyword evidence="1" id="KW-0863">Zinc-finger</keyword>
<keyword evidence="1" id="KW-0862">Zinc</keyword>
<proteinExistence type="predicted"/>
<accession>A0A814R394</accession>
<feature type="domain" description="SWIM-type" evidence="2">
    <location>
        <begin position="52"/>
        <end position="83"/>
    </location>
</feature>
<evidence type="ECO:0000313" key="4">
    <source>
        <dbReference type="Proteomes" id="UP000663879"/>
    </source>
</evidence>
<dbReference type="GO" id="GO:0008270">
    <property type="term" value="F:zinc ion binding"/>
    <property type="evidence" value="ECO:0007669"/>
    <property type="project" value="UniProtKB-KW"/>
</dbReference>
<evidence type="ECO:0000256" key="1">
    <source>
        <dbReference type="PROSITE-ProRule" id="PRU00325"/>
    </source>
</evidence>
<dbReference type="EMBL" id="CAJNOC010009357">
    <property type="protein sequence ID" value="CAF1127968.1"/>
    <property type="molecule type" value="Genomic_DNA"/>
</dbReference>
<comment type="caution">
    <text evidence="3">The sequence shown here is derived from an EMBL/GenBank/DDBJ whole genome shotgun (WGS) entry which is preliminary data.</text>
</comment>
<dbReference type="OrthoDB" id="10149449at2759"/>
<dbReference type="InterPro" id="IPR007527">
    <property type="entry name" value="Znf_SWIM"/>
</dbReference>
<dbReference type="PROSITE" id="PS50966">
    <property type="entry name" value="ZF_SWIM"/>
    <property type="match status" value="1"/>
</dbReference>